<dbReference type="SMART" id="SM00955">
    <property type="entry name" value="RNB"/>
    <property type="match status" value="1"/>
</dbReference>
<dbReference type="HAMAP" id="MF_01895">
    <property type="entry name" value="RNase_R"/>
    <property type="match status" value="1"/>
</dbReference>
<comment type="similarity">
    <text evidence="8">Belongs to the RNR ribonuclease family. RNase R subfamily.</text>
</comment>
<keyword evidence="5 8" id="KW-0378">Hydrolase</keyword>
<evidence type="ECO:0000256" key="6">
    <source>
        <dbReference type="ARBA" id="ARBA00022839"/>
    </source>
</evidence>
<dbReference type="AlphaFoldDB" id="A0A1I6VRC0"/>
<dbReference type="GO" id="GO:0008859">
    <property type="term" value="F:exoribonuclease II activity"/>
    <property type="evidence" value="ECO:0007669"/>
    <property type="project" value="UniProtKB-UniRule"/>
</dbReference>
<dbReference type="SMART" id="SM00316">
    <property type="entry name" value="S1"/>
    <property type="match status" value="1"/>
</dbReference>
<sequence>MKQKKENPYKEVLTQLIVDVFEKSGNQALNYKQVSAKLNLADTDSKVAIADILSDASKSGKFLQVSRGKFKLRQLQVYVVGKVDMTADGSAYIIPEDELEDDIHIAPRKLRQALHNDIVKVHVYERSRGRKREGEVVEIIQRAKTDFTGTIDISKSYAFFLPDDRKMIHDIFIPLDNLNGAKDGEKVLVSIVEWPKNAKNPIGQVKNVLGKKGENNTEMNAILADFGFPLEFPKAVEKEANAIPLEIQQKDIEGRRDFRSITTFTIDPIDAKDFDDALSFQKLENGNYEIGVHIADVSHYVKPETELDKEAFQRATSVYLVDRVIPMLPERLSNGVCSLRPNEDKLCFSAVFEIDEKANVLDQWFGRTIINSDRRFTYEEAQEVIENQAGDFAEEILKLNELAYILRERKFKNGAIAFESEEVKFHLDENGKPLGVYTKVRKDAHKLIEDFMLLANRKVAEFIGKQGRGKNKLTFVYRFHDTPNPETLTTFSQFASRFGHKLSIKSDKETAKSLNALMTKIEGSKEQNLLTSLAIRSMAKAIYTTKGSSHYGLAFDYYTHFTSPIRRYPDVMVHRLLQFYLDGGKKINAEHYEKMSEHSSQMEKKAAEAERASIKYKQAEFLQDQIGVEYKGIVSGVTEWGMYVEIEENKCEGMVRLRDITDDFYTLDEKNYAIIGQRKKKKYQLGDEVQIRVKKVDLEKRQIDFTLLG</sequence>
<feature type="domain" description="S1 motif" evidence="9">
    <location>
        <begin position="627"/>
        <end position="708"/>
    </location>
</feature>
<dbReference type="CDD" id="cd04471">
    <property type="entry name" value="S1_RNase_R"/>
    <property type="match status" value="1"/>
</dbReference>
<dbReference type="InterPro" id="IPR011129">
    <property type="entry name" value="CSD"/>
</dbReference>
<keyword evidence="7 8" id="KW-0694">RNA-binding</keyword>
<evidence type="ECO:0000256" key="7">
    <source>
        <dbReference type="ARBA" id="ARBA00022884"/>
    </source>
</evidence>
<dbReference type="STRING" id="683125.SAMN05660206_11660"/>
<comment type="subcellular location">
    <subcellularLocation>
        <location evidence="2 8">Cytoplasm</location>
    </subcellularLocation>
</comment>
<dbReference type="GO" id="GO:0006402">
    <property type="term" value="P:mRNA catabolic process"/>
    <property type="evidence" value="ECO:0007669"/>
    <property type="project" value="TreeGrafter"/>
</dbReference>
<evidence type="ECO:0000259" key="9">
    <source>
        <dbReference type="PROSITE" id="PS50126"/>
    </source>
</evidence>
<dbReference type="Pfam" id="PF00575">
    <property type="entry name" value="S1"/>
    <property type="match status" value="1"/>
</dbReference>
<dbReference type="Proteomes" id="UP000198785">
    <property type="component" value="Unassembled WGS sequence"/>
</dbReference>
<keyword evidence="11" id="KW-1185">Reference proteome</keyword>
<proteinExistence type="inferred from homology"/>
<dbReference type="InterPro" id="IPR013223">
    <property type="entry name" value="RNase_B_OB_dom"/>
</dbReference>
<evidence type="ECO:0000256" key="8">
    <source>
        <dbReference type="HAMAP-Rule" id="MF_01895"/>
    </source>
</evidence>
<dbReference type="PANTHER" id="PTHR23355">
    <property type="entry name" value="RIBONUCLEASE"/>
    <property type="match status" value="1"/>
</dbReference>
<evidence type="ECO:0000256" key="1">
    <source>
        <dbReference type="ARBA" id="ARBA00001849"/>
    </source>
</evidence>
<dbReference type="GO" id="GO:0005829">
    <property type="term" value="C:cytosol"/>
    <property type="evidence" value="ECO:0007669"/>
    <property type="project" value="UniProtKB-ARBA"/>
</dbReference>
<evidence type="ECO:0000256" key="4">
    <source>
        <dbReference type="ARBA" id="ARBA00022722"/>
    </source>
</evidence>
<dbReference type="InterPro" id="IPR022966">
    <property type="entry name" value="RNase_II/R_CS"/>
</dbReference>
<dbReference type="SUPFAM" id="SSF50249">
    <property type="entry name" value="Nucleic acid-binding proteins"/>
    <property type="match status" value="4"/>
</dbReference>
<dbReference type="Gene3D" id="2.40.50.140">
    <property type="entry name" value="Nucleic acid-binding proteins"/>
    <property type="match status" value="3"/>
</dbReference>
<dbReference type="OrthoDB" id="9764149at2"/>
<name>A0A1I6VRC0_9SPHI</name>
<keyword evidence="3 8" id="KW-0963">Cytoplasm</keyword>
<dbReference type="InterPro" id="IPR003029">
    <property type="entry name" value="S1_domain"/>
</dbReference>
<keyword evidence="4 8" id="KW-0540">Nuclease</keyword>
<dbReference type="InterPro" id="IPR040476">
    <property type="entry name" value="CSD2"/>
</dbReference>
<organism evidence="10 11">
    <name type="scientific">Sphingobacterium wenxiniae</name>
    <dbReference type="NCBI Taxonomy" id="683125"/>
    <lineage>
        <taxon>Bacteria</taxon>
        <taxon>Pseudomonadati</taxon>
        <taxon>Bacteroidota</taxon>
        <taxon>Sphingobacteriia</taxon>
        <taxon>Sphingobacteriales</taxon>
        <taxon>Sphingobacteriaceae</taxon>
        <taxon>Sphingobacterium</taxon>
    </lineage>
</organism>
<dbReference type="InterPro" id="IPR001900">
    <property type="entry name" value="RNase_II/R"/>
</dbReference>
<evidence type="ECO:0000256" key="5">
    <source>
        <dbReference type="ARBA" id="ARBA00022801"/>
    </source>
</evidence>
<dbReference type="NCBIfam" id="TIGR02063">
    <property type="entry name" value="RNase_R"/>
    <property type="match status" value="1"/>
</dbReference>
<gene>
    <name evidence="8" type="primary">rnr</name>
    <name evidence="10" type="ORF">SAMN05660206_11660</name>
</gene>
<dbReference type="InterPro" id="IPR011805">
    <property type="entry name" value="RNase_R"/>
</dbReference>
<evidence type="ECO:0000256" key="3">
    <source>
        <dbReference type="ARBA" id="ARBA00022490"/>
    </source>
</evidence>
<dbReference type="Pfam" id="PF17876">
    <property type="entry name" value="CSD2"/>
    <property type="match status" value="1"/>
</dbReference>
<dbReference type="RefSeq" id="WP_093367538.1">
    <property type="nucleotide sequence ID" value="NZ_FOZZ01000016.1"/>
</dbReference>
<dbReference type="EMBL" id="FOZZ01000016">
    <property type="protein sequence ID" value="SFT16273.1"/>
    <property type="molecule type" value="Genomic_DNA"/>
</dbReference>
<comment type="function">
    <text evidence="8">3'-5' exoribonuclease that releases 5'-nucleoside monophosphates and is involved in maturation of structured RNAs.</text>
</comment>
<dbReference type="Pfam" id="PF00773">
    <property type="entry name" value="RNB"/>
    <property type="match status" value="1"/>
</dbReference>
<dbReference type="EC" id="3.1.13.1" evidence="8"/>
<dbReference type="InterPro" id="IPR004476">
    <property type="entry name" value="RNase_II/RNase_R"/>
</dbReference>
<evidence type="ECO:0000256" key="2">
    <source>
        <dbReference type="ARBA" id="ARBA00004496"/>
    </source>
</evidence>
<dbReference type="PANTHER" id="PTHR23355:SF9">
    <property type="entry name" value="DIS3-LIKE EXONUCLEASE 2"/>
    <property type="match status" value="1"/>
</dbReference>
<comment type="catalytic activity">
    <reaction evidence="1 8">
        <text>Exonucleolytic cleavage in the 3'- to 5'-direction to yield nucleoside 5'-phosphates.</text>
        <dbReference type="EC" id="3.1.13.1"/>
    </reaction>
</comment>
<dbReference type="GO" id="GO:0003723">
    <property type="term" value="F:RNA binding"/>
    <property type="evidence" value="ECO:0007669"/>
    <property type="project" value="UniProtKB-UniRule"/>
</dbReference>
<keyword evidence="6 8" id="KW-0269">Exonuclease</keyword>
<evidence type="ECO:0000313" key="10">
    <source>
        <dbReference type="EMBL" id="SFT16273.1"/>
    </source>
</evidence>
<dbReference type="NCBIfam" id="TIGR00358">
    <property type="entry name" value="3_prime_RNase"/>
    <property type="match status" value="1"/>
</dbReference>
<dbReference type="PROSITE" id="PS50126">
    <property type="entry name" value="S1"/>
    <property type="match status" value="1"/>
</dbReference>
<dbReference type="PROSITE" id="PS01175">
    <property type="entry name" value="RIBONUCLEASE_II"/>
    <property type="match status" value="1"/>
</dbReference>
<evidence type="ECO:0000313" key="11">
    <source>
        <dbReference type="Proteomes" id="UP000198785"/>
    </source>
</evidence>
<dbReference type="Pfam" id="PF08206">
    <property type="entry name" value="OB_RNB"/>
    <property type="match status" value="1"/>
</dbReference>
<dbReference type="InterPro" id="IPR050180">
    <property type="entry name" value="RNR_Ribonuclease"/>
</dbReference>
<accession>A0A1I6VRC0</accession>
<protein>
    <recommendedName>
        <fullName evidence="8">Ribonuclease R</fullName>
        <shortName evidence="8">RNase R</shortName>
        <ecNumber evidence="8">3.1.13.1</ecNumber>
    </recommendedName>
</protein>
<dbReference type="SMART" id="SM00357">
    <property type="entry name" value="CSP"/>
    <property type="match status" value="2"/>
</dbReference>
<reference evidence="10 11" key="1">
    <citation type="submission" date="2016-10" db="EMBL/GenBank/DDBJ databases">
        <authorList>
            <person name="de Groot N.N."/>
        </authorList>
    </citation>
    <scope>NUCLEOTIDE SEQUENCE [LARGE SCALE GENOMIC DNA]</scope>
    <source>
        <strain evidence="10 11">DSM 22789</strain>
    </source>
</reference>
<dbReference type="InterPro" id="IPR012340">
    <property type="entry name" value="NA-bd_OB-fold"/>
</dbReference>